<sequence>MSSTLSPFLVNIYMEAFERKLRFAQMLNSSTAFFGACLNGAHTDAKFTMELEKDSTLPFLDVLVSRRPDGLLEHRVYRKPTHTD</sequence>
<evidence type="ECO:0008006" key="3">
    <source>
        <dbReference type="Google" id="ProtNLM"/>
    </source>
</evidence>
<dbReference type="AlphaFoldDB" id="A0AAV8W3T6"/>
<protein>
    <recommendedName>
        <fullName evidence="3">BTB domain-containing protein</fullName>
    </recommendedName>
</protein>
<dbReference type="EMBL" id="JANEYG010000011">
    <property type="protein sequence ID" value="KAJ8921316.1"/>
    <property type="molecule type" value="Genomic_DNA"/>
</dbReference>
<proteinExistence type="predicted"/>
<organism evidence="1 2">
    <name type="scientific">Exocentrus adspersus</name>
    <dbReference type="NCBI Taxonomy" id="1586481"/>
    <lineage>
        <taxon>Eukaryota</taxon>
        <taxon>Metazoa</taxon>
        <taxon>Ecdysozoa</taxon>
        <taxon>Arthropoda</taxon>
        <taxon>Hexapoda</taxon>
        <taxon>Insecta</taxon>
        <taxon>Pterygota</taxon>
        <taxon>Neoptera</taxon>
        <taxon>Endopterygota</taxon>
        <taxon>Coleoptera</taxon>
        <taxon>Polyphaga</taxon>
        <taxon>Cucujiformia</taxon>
        <taxon>Chrysomeloidea</taxon>
        <taxon>Cerambycidae</taxon>
        <taxon>Lamiinae</taxon>
        <taxon>Acanthocinini</taxon>
        <taxon>Exocentrus</taxon>
    </lineage>
</organism>
<gene>
    <name evidence="1" type="ORF">NQ315_013790</name>
</gene>
<name>A0AAV8W3T6_9CUCU</name>
<keyword evidence="2" id="KW-1185">Reference proteome</keyword>
<accession>A0AAV8W3T6</accession>
<reference evidence="1 2" key="1">
    <citation type="journal article" date="2023" name="Insect Mol. Biol.">
        <title>Genome sequencing provides insights into the evolution of gene families encoding plant cell wall-degrading enzymes in longhorned beetles.</title>
        <authorList>
            <person name="Shin N.R."/>
            <person name="Okamura Y."/>
            <person name="Kirsch R."/>
            <person name="Pauchet Y."/>
        </authorList>
    </citation>
    <scope>NUCLEOTIDE SEQUENCE [LARGE SCALE GENOMIC DNA]</scope>
    <source>
        <strain evidence="1">EAD_L_NR</strain>
    </source>
</reference>
<evidence type="ECO:0000313" key="1">
    <source>
        <dbReference type="EMBL" id="KAJ8921316.1"/>
    </source>
</evidence>
<dbReference type="Proteomes" id="UP001159042">
    <property type="component" value="Unassembled WGS sequence"/>
</dbReference>
<comment type="caution">
    <text evidence="1">The sequence shown here is derived from an EMBL/GenBank/DDBJ whole genome shotgun (WGS) entry which is preliminary data.</text>
</comment>
<evidence type="ECO:0000313" key="2">
    <source>
        <dbReference type="Proteomes" id="UP001159042"/>
    </source>
</evidence>
<dbReference type="PANTHER" id="PTHR21301:SF11">
    <property type="entry name" value="GIY-YIG DOMAIN-CONTAINING PROTEIN"/>
    <property type="match status" value="1"/>
</dbReference>
<dbReference type="PANTHER" id="PTHR21301">
    <property type="entry name" value="REVERSE TRANSCRIPTASE"/>
    <property type="match status" value="1"/>
</dbReference>